<dbReference type="EMBL" id="FNRW01000002">
    <property type="protein sequence ID" value="SEB38622.1"/>
    <property type="molecule type" value="Genomic_DNA"/>
</dbReference>
<protein>
    <submittedName>
        <fullName evidence="2">Uncharacterized protein</fullName>
    </submittedName>
</protein>
<dbReference type="Proteomes" id="UP000182842">
    <property type="component" value="Unassembled WGS sequence"/>
</dbReference>
<evidence type="ECO:0000256" key="1">
    <source>
        <dbReference type="SAM" id="MobiDB-lite"/>
    </source>
</evidence>
<reference evidence="2 3" key="1">
    <citation type="submission" date="2016-10" db="EMBL/GenBank/DDBJ databases">
        <authorList>
            <person name="Varghese N."/>
            <person name="Submissions S."/>
        </authorList>
    </citation>
    <scope>NUCLEOTIDE SEQUENCE [LARGE SCALE GENOMIC DNA]</scope>
    <source>
        <strain evidence="2 3">DSM 20219</strain>
    </source>
</reference>
<organism evidence="2 3">
    <name type="scientific">Bifidobacterium longum</name>
    <dbReference type="NCBI Taxonomy" id="216816"/>
    <lineage>
        <taxon>Bacteria</taxon>
        <taxon>Bacillati</taxon>
        <taxon>Actinomycetota</taxon>
        <taxon>Actinomycetes</taxon>
        <taxon>Bifidobacteriales</taxon>
        <taxon>Bifidobacteriaceae</taxon>
        <taxon>Bifidobacterium</taxon>
    </lineage>
</organism>
<name>A0AA45ZP26_BIFLN</name>
<feature type="region of interest" description="Disordered" evidence="1">
    <location>
        <begin position="101"/>
        <end position="121"/>
    </location>
</feature>
<gene>
    <name evidence="2" type="ORF">SAMN04489748_0830</name>
</gene>
<proteinExistence type="predicted"/>
<dbReference type="AntiFam" id="ANF00062">
    <property type="entry name" value="Shadow ORF (opposite ABC transporter protein)"/>
</dbReference>
<comment type="caution">
    <text evidence="2">The sequence shown here is derived from an EMBL/GenBank/DDBJ whole genome shotgun (WGS) entry which is preliminary data.</text>
</comment>
<accession>A0AA45ZP26</accession>
<sequence length="198" mass="22172">MTLSDGSYLIAGKQVTGFTNGEEQNLGCYPWLRRANRREIEIEAGEMPGASPASRLREILVFVRKPAAFDEQESLAQLLQLEMSMAMLRSQAHCLSTAMSWSTPSGSRSTNGSSRIRNSGSLTSAMTNARRCFMLNEKPAGLRSRYGQSPTSSSTGRIGRRERWVGRLQCEPNTFMNHRITRRGGPQVFESRQFGRFQ</sequence>
<dbReference type="AlphaFoldDB" id="A0AA45ZP26"/>
<evidence type="ECO:0000313" key="2">
    <source>
        <dbReference type="EMBL" id="SEB38622.1"/>
    </source>
</evidence>
<evidence type="ECO:0000313" key="3">
    <source>
        <dbReference type="Proteomes" id="UP000182842"/>
    </source>
</evidence>